<evidence type="ECO:0000256" key="2">
    <source>
        <dbReference type="SAM" id="Phobius"/>
    </source>
</evidence>
<dbReference type="Gene3D" id="3.10.560.10">
    <property type="entry name" value="Outer membrane lipoprotein wza domain like"/>
    <property type="match status" value="1"/>
</dbReference>
<dbReference type="PANTHER" id="PTHR21180">
    <property type="entry name" value="ENDONUCLEASE/EXONUCLEASE/PHOSPHATASE FAMILY DOMAIN-CONTAINING PROTEIN 1"/>
    <property type="match status" value="1"/>
</dbReference>
<feature type="compositionally biased region" description="Pro residues" evidence="1">
    <location>
        <begin position="41"/>
        <end position="66"/>
    </location>
</feature>
<feature type="compositionally biased region" description="Low complexity" evidence="1">
    <location>
        <begin position="30"/>
        <end position="40"/>
    </location>
</feature>
<comment type="caution">
    <text evidence="4">The sequence shown here is derived from an EMBL/GenBank/DDBJ whole genome shotgun (WGS) entry which is preliminary data.</text>
</comment>
<dbReference type="Gene3D" id="1.10.150.320">
    <property type="entry name" value="Photosystem II 12 kDa extrinsic protein"/>
    <property type="match status" value="1"/>
</dbReference>
<dbReference type="Pfam" id="PF12836">
    <property type="entry name" value="HHH_3"/>
    <property type="match status" value="1"/>
</dbReference>
<feature type="transmembrane region" description="Helical" evidence="2">
    <location>
        <begin position="104"/>
        <end position="123"/>
    </location>
</feature>
<keyword evidence="2" id="KW-1133">Transmembrane helix</keyword>
<dbReference type="InterPro" id="IPR051675">
    <property type="entry name" value="Endo/Exo/Phosphatase_dom_1"/>
</dbReference>
<keyword evidence="2" id="KW-0472">Membrane</keyword>
<reference evidence="4 5" key="1">
    <citation type="submission" date="2020-03" db="EMBL/GenBank/DDBJ databases">
        <title>WGS of the type strain of Planosporangium spp.</title>
        <authorList>
            <person name="Thawai C."/>
        </authorList>
    </citation>
    <scope>NUCLEOTIDE SEQUENCE [LARGE SCALE GENOMIC DNA]</scope>
    <source>
        <strain evidence="4 5">TBRC 5610</strain>
    </source>
</reference>
<evidence type="ECO:0000259" key="3">
    <source>
        <dbReference type="Pfam" id="PF10531"/>
    </source>
</evidence>
<keyword evidence="2" id="KW-0812">Transmembrane</keyword>
<evidence type="ECO:0000313" key="4">
    <source>
        <dbReference type="EMBL" id="NJC71681.1"/>
    </source>
</evidence>
<evidence type="ECO:0000256" key="1">
    <source>
        <dbReference type="SAM" id="MobiDB-lite"/>
    </source>
</evidence>
<dbReference type="RefSeq" id="WP_167926591.1">
    <property type="nucleotide sequence ID" value="NZ_JAATVY010000013.1"/>
</dbReference>
<dbReference type="InterPro" id="IPR010994">
    <property type="entry name" value="RuvA_2-like"/>
</dbReference>
<sequence>MFASRRDAADDAVRERFIRVVGLPEVEDIGAGPTRAATDPPTDPSSDPPTRLPPALDPSAVPPPALHPSADEGVVIDPQAGSGFADAGGLRGVVSALDPGRRGLRALAAVAAIGIAIAAFLAWRARPQVEQVAAHTEPAVAPSASSGPSGAVVVAVTGRVHHPGLIRLPSGARVADAVDAAGGALPDTDLSFVNLARKLTDGELVTIGVTPPPGVAAPAGGGAPGGGPAAGPLNLNTATAAQLEALPGIGPVLAQHIVDYRTRHGQFRSVDELRQVEGLGTARFNQLKPLVTV</sequence>
<protein>
    <submittedName>
        <fullName evidence="4">ComEA family DNA-binding protein</fullName>
    </submittedName>
</protein>
<keyword evidence="5" id="KW-1185">Reference proteome</keyword>
<name>A0ABX0Y0S1_9ACTN</name>
<dbReference type="Pfam" id="PF10531">
    <property type="entry name" value="SLBB"/>
    <property type="match status" value="1"/>
</dbReference>
<accession>A0ABX0Y0S1</accession>
<dbReference type="InterPro" id="IPR019554">
    <property type="entry name" value="Soluble_ligand-bd"/>
</dbReference>
<organism evidence="4 5">
    <name type="scientific">Planosporangium thailandense</name>
    <dbReference type="NCBI Taxonomy" id="765197"/>
    <lineage>
        <taxon>Bacteria</taxon>
        <taxon>Bacillati</taxon>
        <taxon>Actinomycetota</taxon>
        <taxon>Actinomycetes</taxon>
        <taxon>Micromonosporales</taxon>
        <taxon>Micromonosporaceae</taxon>
        <taxon>Planosporangium</taxon>
    </lineage>
</organism>
<feature type="domain" description="Soluble ligand binding" evidence="3">
    <location>
        <begin position="153"/>
        <end position="206"/>
    </location>
</feature>
<dbReference type="GO" id="GO:0003677">
    <property type="term" value="F:DNA binding"/>
    <property type="evidence" value="ECO:0007669"/>
    <property type="project" value="UniProtKB-KW"/>
</dbReference>
<dbReference type="PANTHER" id="PTHR21180:SF32">
    <property type="entry name" value="ENDONUCLEASE_EXONUCLEASE_PHOSPHATASE FAMILY DOMAIN-CONTAINING PROTEIN 1"/>
    <property type="match status" value="1"/>
</dbReference>
<dbReference type="Proteomes" id="UP000722989">
    <property type="component" value="Unassembled WGS sequence"/>
</dbReference>
<proteinExistence type="predicted"/>
<evidence type="ECO:0000313" key="5">
    <source>
        <dbReference type="Proteomes" id="UP000722989"/>
    </source>
</evidence>
<dbReference type="SUPFAM" id="SSF47781">
    <property type="entry name" value="RuvA domain 2-like"/>
    <property type="match status" value="1"/>
</dbReference>
<gene>
    <name evidence="4" type="ORF">HC031_18425</name>
</gene>
<feature type="region of interest" description="Disordered" evidence="1">
    <location>
        <begin position="28"/>
        <end position="78"/>
    </location>
</feature>
<keyword evidence="4" id="KW-0238">DNA-binding</keyword>
<dbReference type="EMBL" id="JAATVY010000013">
    <property type="protein sequence ID" value="NJC71681.1"/>
    <property type="molecule type" value="Genomic_DNA"/>
</dbReference>